<organism evidence="3 4">
    <name type="scientific">Karstenula rhodostoma CBS 690.94</name>
    <dbReference type="NCBI Taxonomy" id="1392251"/>
    <lineage>
        <taxon>Eukaryota</taxon>
        <taxon>Fungi</taxon>
        <taxon>Dikarya</taxon>
        <taxon>Ascomycota</taxon>
        <taxon>Pezizomycotina</taxon>
        <taxon>Dothideomycetes</taxon>
        <taxon>Pleosporomycetidae</taxon>
        <taxon>Pleosporales</taxon>
        <taxon>Massarineae</taxon>
        <taxon>Didymosphaeriaceae</taxon>
        <taxon>Karstenula</taxon>
    </lineage>
</organism>
<proteinExistence type="predicted"/>
<dbReference type="SUPFAM" id="SSF53474">
    <property type="entry name" value="alpha/beta-Hydrolases"/>
    <property type="match status" value="1"/>
</dbReference>
<evidence type="ECO:0000313" key="3">
    <source>
        <dbReference type="EMBL" id="KAF2444755.1"/>
    </source>
</evidence>
<evidence type="ECO:0000256" key="1">
    <source>
        <dbReference type="SAM" id="Phobius"/>
    </source>
</evidence>
<dbReference type="PANTHER" id="PTHR45763:SF46">
    <property type="entry name" value="AB HYDROLASE-1 DOMAIN-CONTAINING PROTEIN"/>
    <property type="match status" value="1"/>
</dbReference>
<keyword evidence="1" id="KW-1133">Transmembrane helix</keyword>
<comment type="caution">
    <text evidence="3">The sequence shown here is derived from an EMBL/GenBank/DDBJ whole genome shotgun (WGS) entry which is preliminary data.</text>
</comment>
<dbReference type="Pfam" id="PF12697">
    <property type="entry name" value="Abhydrolase_6"/>
    <property type="match status" value="1"/>
</dbReference>
<dbReference type="Proteomes" id="UP000799764">
    <property type="component" value="Unassembled WGS sequence"/>
</dbReference>
<dbReference type="Gene3D" id="3.40.50.1820">
    <property type="entry name" value="alpha/beta hydrolase"/>
    <property type="match status" value="1"/>
</dbReference>
<gene>
    <name evidence="3" type="ORF">P171DRAFT_412555</name>
</gene>
<dbReference type="OrthoDB" id="294702at2759"/>
<name>A0A9P4UC10_9PLEO</name>
<keyword evidence="4" id="KW-1185">Reference proteome</keyword>
<dbReference type="EMBL" id="MU001500">
    <property type="protein sequence ID" value="KAF2444755.1"/>
    <property type="molecule type" value="Genomic_DNA"/>
</dbReference>
<dbReference type="PANTHER" id="PTHR45763">
    <property type="entry name" value="HYDROLASE, ALPHA/BETA FOLD FAMILY PROTEIN, EXPRESSED-RELATED"/>
    <property type="match status" value="1"/>
</dbReference>
<sequence length="302" mass="32743">MRESDSLTLEDGRVLSFATYGSPVPRTSVFYFHSFASSRKEAKIWHTAAAKLGVRLVAPDRPGLGNSSFQLGRTFLDWPKDVIALANHLKIRTFYVVGWSGGGPYTLACVKSIPKDRLAGAAVVSGLYPISLGTAGMMLGLRLMMLAGPWMNGVVSTITDVVVGKAARNPDPKVYEEALAKAIDGRPEVDKRAMLDEKNWPGFCEGTREGLRQGGRGTAMENKLNGSAWGFELTSLKVGEGEIPLTLWHGIEDINCPATMTMKAKELLPGAKLNMMKGEGHVSFAFNHQETILKELIGSMEG</sequence>
<dbReference type="InterPro" id="IPR000073">
    <property type="entry name" value="AB_hydrolase_1"/>
</dbReference>
<feature type="transmembrane region" description="Helical" evidence="1">
    <location>
        <begin position="118"/>
        <end position="141"/>
    </location>
</feature>
<reference evidence="3" key="1">
    <citation type="journal article" date="2020" name="Stud. Mycol.">
        <title>101 Dothideomycetes genomes: a test case for predicting lifestyles and emergence of pathogens.</title>
        <authorList>
            <person name="Haridas S."/>
            <person name="Albert R."/>
            <person name="Binder M."/>
            <person name="Bloem J."/>
            <person name="Labutti K."/>
            <person name="Salamov A."/>
            <person name="Andreopoulos B."/>
            <person name="Baker S."/>
            <person name="Barry K."/>
            <person name="Bills G."/>
            <person name="Bluhm B."/>
            <person name="Cannon C."/>
            <person name="Castanera R."/>
            <person name="Culley D."/>
            <person name="Daum C."/>
            <person name="Ezra D."/>
            <person name="Gonzalez J."/>
            <person name="Henrissat B."/>
            <person name="Kuo A."/>
            <person name="Liang C."/>
            <person name="Lipzen A."/>
            <person name="Lutzoni F."/>
            <person name="Magnuson J."/>
            <person name="Mondo S."/>
            <person name="Nolan M."/>
            <person name="Ohm R."/>
            <person name="Pangilinan J."/>
            <person name="Park H.-J."/>
            <person name="Ramirez L."/>
            <person name="Alfaro M."/>
            <person name="Sun H."/>
            <person name="Tritt A."/>
            <person name="Yoshinaga Y."/>
            <person name="Zwiers L.-H."/>
            <person name="Turgeon B."/>
            <person name="Goodwin S."/>
            <person name="Spatafora J."/>
            <person name="Crous P."/>
            <person name="Grigoriev I."/>
        </authorList>
    </citation>
    <scope>NUCLEOTIDE SEQUENCE</scope>
    <source>
        <strain evidence="3">CBS 690.94</strain>
    </source>
</reference>
<evidence type="ECO:0000313" key="4">
    <source>
        <dbReference type="Proteomes" id="UP000799764"/>
    </source>
</evidence>
<keyword evidence="3" id="KW-0378">Hydrolase</keyword>
<protein>
    <submittedName>
        <fullName evidence="3">Alpha/beta hydrolase fold domain-containing protein</fullName>
    </submittedName>
</protein>
<keyword evidence="1" id="KW-0472">Membrane</keyword>
<feature type="domain" description="AB hydrolase-1" evidence="2">
    <location>
        <begin position="42"/>
        <end position="177"/>
    </location>
</feature>
<evidence type="ECO:0000259" key="2">
    <source>
        <dbReference type="Pfam" id="PF12697"/>
    </source>
</evidence>
<dbReference type="GO" id="GO:0016787">
    <property type="term" value="F:hydrolase activity"/>
    <property type="evidence" value="ECO:0007669"/>
    <property type="project" value="UniProtKB-KW"/>
</dbReference>
<dbReference type="AlphaFoldDB" id="A0A9P4UC10"/>
<dbReference type="InterPro" id="IPR029058">
    <property type="entry name" value="AB_hydrolase_fold"/>
</dbReference>
<keyword evidence="1" id="KW-0812">Transmembrane</keyword>
<accession>A0A9P4UC10</accession>